<reference evidence="2" key="1">
    <citation type="submission" date="2020-10" db="EMBL/GenBank/DDBJ databases">
        <authorList>
            <person name="Gilroy R."/>
        </authorList>
    </citation>
    <scope>NUCLEOTIDE SEQUENCE</scope>
    <source>
        <strain evidence="2">CHK187-14744</strain>
    </source>
</reference>
<dbReference type="EMBL" id="DVLT01000053">
    <property type="protein sequence ID" value="HIU03349.1"/>
    <property type="molecule type" value="Genomic_DNA"/>
</dbReference>
<dbReference type="InterPro" id="IPR000086">
    <property type="entry name" value="NUDIX_hydrolase_dom"/>
</dbReference>
<evidence type="ECO:0000313" key="2">
    <source>
        <dbReference type="EMBL" id="HIU03349.1"/>
    </source>
</evidence>
<name>A0A9D1KY25_9FIRM</name>
<feature type="domain" description="Nudix hydrolase" evidence="1">
    <location>
        <begin position="30"/>
        <end position="166"/>
    </location>
</feature>
<evidence type="ECO:0000313" key="3">
    <source>
        <dbReference type="Proteomes" id="UP000824164"/>
    </source>
</evidence>
<protein>
    <recommendedName>
        <fullName evidence="1">Nudix hydrolase domain-containing protein</fullName>
    </recommendedName>
</protein>
<comment type="caution">
    <text evidence="2">The sequence shown here is derived from an EMBL/GenBank/DDBJ whole genome shotgun (WGS) entry which is preliminary data.</text>
</comment>
<dbReference type="CDD" id="cd04692">
    <property type="entry name" value="NUDIX_Hydrolase"/>
    <property type="match status" value="1"/>
</dbReference>
<accession>A0A9D1KY25</accession>
<reference evidence="2" key="2">
    <citation type="journal article" date="2021" name="PeerJ">
        <title>Extensive microbial diversity within the chicken gut microbiome revealed by metagenomics and culture.</title>
        <authorList>
            <person name="Gilroy R."/>
            <person name="Ravi A."/>
            <person name="Getino M."/>
            <person name="Pursley I."/>
            <person name="Horton D.L."/>
            <person name="Alikhan N.F."/>
            <person name="Baker D."/>
            <person name="Gharbi K."/>
            <person name="Hall N."/>
            <person name="Watson M."/>
            <person name="Adriaenssens E.M."/>
            <person name="Foster-Nyarko E."/>
            <person name="Jarju S."/>
            <person name="Secka A."/>
            <person name="Antonio M."/>
            <person name="Oren A."/>
            <person name="Chaudhuri R.R."/>
            <person name="La Ragione R."/>
            <person name="Hildebrand F."/>
            <person name="Pallen M.J."/>
        </authorList>
    </citation>
    <scope>NUCLEOTIDE SEQUENCE</scope>
    <source>
        <strain evidence="2">CHK187-14744</strain>
    </source>
</reference>
<dbReference type="Gene3D" id="3.90.79.10">
    <property type="entry name" value="Nucleoside Triphosphate Pyrophosphohydrolase"/>
    <property type="match status" value="1"/>
</dbReference>
<gene>
    <name evidence="2" type="ORF">IAB63_08865</name>
</gene>
<evidence type="ECO:0000259" key="1">
    <source>
        <dbReference type="PROSITE" id="PS51462"/>
    </source>
</evidence>
<dbReference type="SUPFAM" id="SSF55811">
    <property type="entry name" value="Nudix"/>
    <property type="match status" value="1"/>
</dbReference>
<dbReference type="Proteomes" id="UP000824164">
    <property type="component" value="Unassembled WGS sequence"/>
</dbReference>
<dbReference type="AlphaFoldDB" id="A0A9D1KY25"/>
<dbReference type="InterPro" id="IPR015797">
    <property type="entry name" value="NUDIX_hydrolase-like_dom_sf"/>
</dbReference>
<proteinExistence type="predicted"/>
<organism evidence="2 3">
    <name type="scientific">Candidatus Onthocola gallistercoris</name>
    <dbReference type="NCBI Taxonomy" id="2840876"/>
    <lineage>
        <taxon>Bacteria</taxon>
        <taxon>Bacillati</taxon>
        <taxon>Bacillota</taxon>
        <taxon>Bacilli</taxon>
        <taxon>Candidatus Onthocola</taxon>
    </lineage>
</organism>
<sequence length="197" mass="23241">MRENELIKVYDEMFNLISTERRSVVHRNGLLHQVVHLWIYEKINGEKWLYFIQRAFDLPEFPGLYDLPASGHIDPEGTFSQALVAAGAKQLGLELAPEHLNHIGNVRQVMDKGDYHDNAFCQVYIKKVHHPEFTPHHVADVIRVKYTDYAQWVKDPEQPLTIYSMDGKELKQTTAKDWWYPRKEEFEQVIEPYFETK</sequence>
<dbReference type="PROSITE" id="PS51462">
    <property type="entry name" value="NUDIX"/>
    <property type="match status" value="1"/>
</dbReference>